<dbReference type="AlphaFoldDB" id="A0A921G109"/>
<comment type="caution">
    <text evidence="1">The sequence shown here is derived from an EMBL/GenBank/DDBJ whole genome shotgun (WGS) entry which is preliminary data.</text>
</comment>
<dbReference type="GO" id="GO:0016853">
    <property type="term" value="F:isomerase activity"/>
    <property type="evidence" value="ECO:0007669"/>
    <property type="project" value="UniProtKB-KW"/>
</dbReference>
<reference evidence="1" key="2">
    <citation type="submission" date="2021-09" db="EMBL/GenBank/DDBJ databases">
        <authorList>
            <person name="Gilroy R."/>
        </authorList>
    </citation>
    <scope>NUCLEOTIDE SEQUENCE</scope>
    <source>
        <strain evidence="1">CHK171-7178</strain>
    </source>
</reference>
<accession>A0A921G109</accession>
<evidence type="ECO:0000313" key="2">
    <source>
        <dbReference type="Proteomes" id="UP000698173"/>
    </source>
</evidence>
<organism evidence="1 2">
    <name type="scientific">Sporosarcina psychrophila</name>
    <name type="common">Bacillus psychrophilus</name>
    <dbReference type="NCBI Taxonomy" id="1476"/>
    <lineage>
        <taxon>Bacteria</taxon>
        <taxon>Bacillati</taxon>
        <taxon>Bacillota</taxon>
        <taxon>Bacilli</taxon>
        <taxon>Bacillales</taxon>
        <taxon>Caryophanaceae</taxon>
        <taxon>Sporosarcina</taxon>
    </lineage>
</organism>
<keyword evidence="1" id="KW-0413">Isomerase</keyword>
<reference evidence="1" key="1">
    <citation type="journal article" date="2021" name="PeerJ">
        <title>Extensive microbial diversity within the chicken gut microbiome revealed by metagenomics and culture.</title>
        <authorList>
            <person name="Gilroy R."/>
            <person name="Ravi A."/>
            <person name="Getino M."/>
            <person name="Pursley I."/>
            <person name="Horton D.L."/>
            <person name="Alikhan N.F."/>
            <person name="Baker D."/>
            <person name="Gharbi K."/>
            <person name="Hall N."/>
            <person name="Watson M."/>
            <person name="Adriaenssens E.M."/>
            <person name="Foster-Nyarko E."/>
            <person name="Jarju S."/>
            <person name="Secka A."/>
            <person name="Antonio M."/>
            <person name="Oren A."/>
            <person name="Chaudhuri R.R."/>
            <person name="La Ragione R."/>
            <person name="Hildebrand F."/>
            <person name="Pallen M.J."/>
        </authorList>
    </citation>
    <scope>NUCLEOTIDE SEQUENCE</scope>
    <source>
        <strain evidence="1">CHK171-7178</strain>
    </source>
</reference>
<sequence>MTIQEQLQQVNDAIAAIEIGGQEYQIGSRRLKRADLSLLYNRQKDLQAQVEYENAQSNTFANTYVSVFDRR</sequence>
<protein>
    <submittedName>
        <fullName evidence="1">Peptidylprolyl isomerase</fullName>
    </submittedName>
</protein>
<gene>
    <name evidence="1" type="ORF">K8V56_13695</name>
</gene>
<evidence type="ECO:0000313" key="1">
    <source>
        <dbReference type="EMBL" id="HJF32811.1"/>
    </source>
</evidence>
<proteinExistence type="predicted"/>
<name>A0A921G109_SPOPS</name>
<dbReference type="EMBL" id="DYWT01000217">
    <property type="protein sequence ID" value="HJF32811.1"/>
    <property type="molecule type" value="Genomic_DNA"/>
</dbReference>
<dbReference type="Proteomes" id="UP000698173">
    <property type="component" value="Unassembled WGS sequence"/>
</dbReference>